<gene>
    <name evidence="2" type="ORF">ACFO8M_11580</name>
</gene>
<evidence type="ECO:0000256" key="1">
    <source>
        <dbReference type="SAM" id="Phobius"/>
    </source>
</evidence>
<comment type="caution">
    <text evidence="2">The sequence shown here is derived from an EMBL/GenBank/DDBJ whole genome shotgun (WGS) entry which is preliminary data.</text>
</comment>
<accession>A0ABV7Q132</accession>
<keyword evidence="1" id="KW-0472">Membrane</keyword>
<dbReference type="Proteomes" id="UP001595712">
    <property type="component" value="Unassembled WGS sequence"/>
</dbReference>
<dbReference type="EMBL" id="JBHRWO010000010">
    <property type="protein sequence ID" value="MFC3493125.1"/>
    <property type="molecule type" value="Genomic_DNA"/>
</dbReference>
<protein>
    <recommendedName>
        <fullName evidence="4">MFS transporter</fullName>
    </recommendedName>
</protein>
<name>A0ABV7Q132_9ACTN</name>
<sequence length="212" mass="21190">MTAPTDIQTPQRGTAPPRGPLRWAPALWATFAQAVAFAAAAVTAFLTTDIAAHFHASSGTRLWPLGAFAIGLVVAANGTRRTGTLGRVRYTGAIALAALTFGALALALAPGFGFAVGAAGAFGVAAGFTIALAGRVVAAAEIGDGSGSVVLSAAALLTGIAAGVGALFAEPLYGWRGVFGLIVVAAVLAAWKFAEYVPDDTGMLATCDVRFV</sequence>
<organism evidence="2 3">
    <name type="scientific">Glycomyces rhizosphaerae</name>
    <dbReference type="NCBI Taxonomy" id="2054422"/>
    <lineage>
        <taxon>Bacteria</taxon>
        <taxon>Bacillati</taxon>
        <taxon>Actinomycetota</taxon>
        <taxon>Actinomycetes</taxon>
        <taxon>Glycomycetales</taxon>
        <taxon>Glycomycetaceae</taxon>
        <taxon>Glycomyces</taxon>
    </lineage>
</organism>
<feature type="transmembrane region" description="Helical" evidence="1">
    <location>
        <begin position="114"/>
        <end position="137"/>
    </location>
</feature>
<feature type="transmembrane region" description="Helical" evidence="1">
    <location>
        <begin position="60"/>
        <end position="78"/>
    </location>
</feature>
<proteinExistence type="predicted"/>
<reference evidence="3" key="1">
    <citation type="journal article" date="2019" name="Int. J. Syst. Evol. Microbiol.">
        <title>The Global Catalogue of Microorganisms (GCM) 10K type strain sequencing project: providing services to taxonomists for standard genome sequencing and annotation.</title>
        <authorList>
            <consortium name="The Broad Institute Genomics Platform"/>
            <consortium name="The Broad Institute Genome Sequencing Center for Infectious Disease"/>
            <person name="Wu L."/>
            <person name="Ma J."/>
        </authorList>
    </citation>
    <scope>NUCLEOTIDE SEQUENCE [LARGE SCALE GENOMIC DNA]</scope>
    <source>
        <strain evidence="3">CGMCC 4.7396</strain>
    </source>
</reference>
<evidence type="ECO:0000313" key="2">
    <source>
        <dbReference type="EMBL" id="MFC3493125.1"/>
    </source>
</evidence>
<evidence type="ECO:0008006" key="4">
    <source>
        <dbReference type="Google" id="ProtNLM"/>
    </source>
</evidence>
<dbReference type="SUPFAM" id="SSF103473">
    <property type="entry name" value="MFS general substrate transporter"/>
    <property type="match status" value="1"/>
</dbReference>
<feature type="transmembrane region" description="Helical" evidence="1">
    <location>
        <begin position="90"/>
        <end position="108"/>
    </location>
</feature>
<dbReference type="InterPro" id="IPR036259">
    <property type="entry name" value="MFS_trans_sf"/>
</dbReference>
<feature type="transmembrane region" description="Helical" evidence="1">
    <location>
        <begin position="149"/>
        <end position="169"/>
    </location>
</feature>
<feature type="transmembrane region" description="Helical" evidence="1">
    <location>
        <begin position="175"/>
        <end position="194"/>
    </location>
</feature>
<keyword evidence="3" id="KW-1185">Reference proteome</keyword>
<keyword evidence="1" id="KW-1133">Transmembrane helix</keyword>
<evidence type="ECO:0000313" key="3">
    <source>
        <dbReference type="Proteomes" id="UP001595712"/>
    </source>
</evidence>
<feature type="transmembrane region" description="Helical" evidence="1">
    <location>
        <begin position="26"/>
        <end position="48"/>
    </location>
</feature>
<keyword evidence="1" id="KW-0812">Transmembrane</keyword>
<dbReference type="RefSeq" id="WP_387974932.1">
    <property type="nucleotide sequence ID" value="NZ_JBHRWO010000010.1"/>
</dbReference>